<proteinExistence type="predicted"/>
<dbReference type="EMBL" id="UYYA01004888">
    <property type="protein sequence ID" value="VDM63660.1"/>
    <property type="molecule type" value="Genomic_DNA"/>
</dbReference>
<evidence type="ECO:0000313" key="1">
    <source>
        <dbReference type="EMBL" id="VDM63660.1"/>
    </source>
</evidence>
<dbReference type="Proteomes" id="UP000267027">
    <property type="component" value="Unassembled WGS sequence"/>
</dbReference>
<sequence>MRLLQRCASVVQTTKTITRTPSGVVVLQHVQRLL</sequence>
<protein>
    <submittedName>
        <fullName evidence="3">Transcriptional regulator</fullName>
    </submittedName>
</protein>
<organism evidence="3">
    <name type="scientific">Angiostrongylus costaricensis</name>
    <name type="common">Nematode worm</name>
    <dbReference type="NCBI Taxonomy" id="334426"/>
    <lineage>
        <taxon>Eukaryota</taxon>
        <taxon>Metazoa</taxon>
        <taxon>Ecdysozoa</taxon>
        <taxon>Nematoda</taxon>
        <taxon>Chromadorea</taxon>
        <taxon>Rhabditida</taxon>
        <taxon>Rhabditina</taxon>
        <taxon>Rhabditomorpha</taxon>
        <taxon>Strongyloidea</taxon>
        <taxon>Metastrongylidae</taxon>
        <taxon>Angiostrongylus</taxon>
    </lineage>
</organism>
<reference evidence="1 2" key="2">
    <citation type="submission" date="2018-11" db="EMBL/GenBank/DDBJ databases">
        <authorList>
            <consortium name="Pathogen Informatics"/>
        </authorList>
    </citation>
    <scope>NUCLEOTIDE SEQUENCE [LARGE SCALE GENOMIC DNA]</scope>
    <source>
        <strain evidence="1 2">Costa Rica</strain>
    </source>
</reference>
<gene>
    <name evidence="1" type="ORF">ACOC_LOCUS12075</name>
</gene>
<dbReference type="AlphaFoldDB" id="A0A0R3PZQ7"/>
<keyword evidence="2" id="KW-1185">Reference proteome</keyword>
<name>A0A0R3PZQ7_ANGCS</name>
<evidence type="ECO:0000313" key="2">
    <source>
        <dbReference type="Proteomes" id="UP000267027"/>
    </source>
</evidence>
<reference evidence="3" key="1">
    <citation type="submission" date="2017-02" db="UniProtKB">
        <authorList>
            <consortium name="WormBaseParasite"/>
        </authorList>
    </citation>
    <scope>IDENTIFICATION</scope>
</reference>
<evidence type="ECO:0000313" key="3">
    <source>
        <dbReference type="WBParaSite" id="ACOC_0001207401-mRNA-1"/>
    </source>
</evidence>
<dbReference type="WBParaSite" id="ACOC_0001207401-mRNA-1">
    <property type="protein sequence ID" value="ACOC_0001207401-mRNA-1"/>
    <property type="gene ID" value="ACOC_0001207401"/>
</dbReference>
<accession>A0A0R3PZQ7</accession>